<sequence>MDYKKLWKILIDKNMTKRDLSVAAKLSQHTINKLNHGNTVTTETLAEICVALQCNIGDICDVVLVRDTRKVME</sequence>
<proteinExistence type="predicted"/>
<dbReference type="Gene3D" id="1.10.260.40">
    <property type="entry name" value="lambda repressor-like DNA-binding domains"/>
    <property type="match status" value="1"/>
</dbReference>
<dbReference type="AlphaFoldDB" id="C2KI18"/>
<dbReference type="HOGENOM" id="CLU_066192_31_1_9"/>
<gene>
    <name evidence="2" type="ORF">HMPREF0555_0284</name>
</gene>
<evidence type="ECO:0000313" key="2">
    <source>
        <dbReference type="EMBL" id="EEJ43063.1"/>
    </source>
</evidence>
<dbReference type="Pfam" id="PF13443">
    <property type="entry name" value="HTH_26"/>
    <property type="match status" value="1"/>
</dbReference>
<dbReference type="InterPro" id="IPR001387">
    <property type="entry name" value="Cro/C1-type_HTH"/>
</dbReference>
<protein>
    <recommendedName>
        <fullName evidence="1">HTH cro/C1-type domain-containing protein</fullName>
    </recommendedName>
</protein>
<dbReference type="Proteomes" id="UP000004283">
    <property type="component" value="Unassembled WGS sequence"/>
</dbReference>
<evidence type="ECO:0000259" key="1">
    <source>
        <dbReference type="PROSITE" id="PS50943"/>
    </source>
</evidence>
<dbReference type="PROSITE" id="PS50943">
    <property type="entry name" value="HTH_CROC1"/>
    <property type="match status" value="1"/>
</dbReference>
<reference evidence="2 3" key="1">
    <citation type="submission" date="2009-04" db="EMBL/GenBank/DDBJ databases">
        <authorList>
            <person name="Qin X."/>
            <person name="Bachman B."/>
            <person name="Battles P."/>
            <person name="Bell A."/>
            <person name="Bess C."/>
            <person name="Bickham C."/>
            <person name="Chaboub L."/>
            <person name="Chen D."/>
            <person name="Coyle M."/>
            <person name="Deiros D.R."/>
            <person name="Dinh H."/>
            <person name="Forbes L."/>
            <person name="Fowler G."/>
            <person name="Francisco L."/>
            <person name="Fu Q."/>
            <person name="Gubbala S."/>
            <person name="Hale W."/>
            <person name="Han Y."/>
            <person name="Hemphill L."/>
            <person name="Highlander S.K."/>
            <person name="Hirani K."/>
            <person name="Hogues M."/>
            <person name="Jackson L."/>
            <person name="Jakkamsetti A."/>
            <person name="Javaid M."/>
            <person name="Jiang H."/>
            <person name="Korchina V."/>
            <person name="Kovar C."/>
            <person name="Lara F."/>
            <person name="Lee S."/>
            <person name="Mata R."/>
            <person name="Mathew T."/>
            <person name="Moen C."/>
            <person name="Morales K."/>
            <person name="Munidasa M."/>
            <person name="Nazareth L."/>
            <person name="Ngo R."/>
            <person name="Nguyen L."/>
            <person name="Okwuonu G."/>
            <person name="Ongeri F."/>
            <person name="Patil S."/>
            <person name="Petrosino J."/>
            <person name="Pham C."/>
            <person name="Pham P."/>
            <person name="Pu L.-L."/>
            <person name="Puazo M."/>
            <person name="Raj R."/>
            <person name="Reid J."/>
            <person name="Rouhana J."/>
            <person name="Saada N."/>
            <person name="Shang Y."/>
            <person name="Simmons D."/>
            <person name="Thornton R."/>
            <person name="Warren J."/>
            <person name="Weissenberger G."/>
            <person name="Zhang J."/>
            <person name="Zhang L."/>
            <person name="Zhou C."/>
            <person name="Zhu D."/>
            <person name="Muzny D."/>
            <person name="Worley K."/>
            <person name="Gibbs R."/>
        </authorList>
    </citation>
    <scope>NUCLEOTIDE SEQUENCE [LARGE SCALE GENOMIC DNA]</scope>
    <source>
        <strain evidence="2 3">ATCC 19254</strain>
    </source>
</reference>
<dbReference type="EMBL" id="ACKV01000009">
    <property type="protein sequence ID" value="EEJ43063.1"/>
    <property type="molecule type" value="Genomic_DNA"/>
</dbReference>
<dbReference type="InterPro" id="IPR010982">
    <property type="entry name" value="Lambda_DNA-bd_dom_sf"/>
</dbReference>
<name>C2KI18_LEUMC</name>
<dbReference type="SUPFAM" id="SSF47413">
    <property type="entry name" value="lambda repressor-like DNA-binding domains"/>
    <property type="match status" value="1"/>
</dbReference>
<comment type="caution">
    <text evidence="2">The sequence shown here is derived from an EMBL/GenBank/DDBJ whole genome shotgun (WGS) entry which is preliminary data.</text>
</comment>
<feature type="domain" description="HTH cro/C1-type" evidence="1">
    <location>
        <begin position="6"/>
        <end position="59"/>
    </location>
</feature>
<dbReference type="CDD" id="cd00093">
    <property type="entry name" value="HTH_XRE"/>
    <property type="match status" value="1"/>
</dbReference>
<organism evidence="2 3">
    <name type="scientific">Leuconostoc mesenteroides subsp. cremoris ATCC 19254</name>
    <dbReference type="NCBI Taxonomy" id="586220"/>
    <lineage>
        <taxon>Bacteria</taxon>
        <taxon>Bacillati</taxon>
        <taxon>Bacillota</taxon>
        <taxon>Bacilli</taxon>
        <taxon>Lactobacillales</taxon>
        <taxon>Lactobacillaceae</taxon>
        <taxon>Leuconostoc</taxon>
    </lineage>
</organism>
<dbReference type="GO" id="GO:0003677">
    <property type="term" value="F:DNA binding"/>
    <property type="evidence" value="ECO:0007669"/>
    <property type="project" value="InterPro"/>
</dbReference>
<dbReference type="RefSeq" id="WP_002815986.1">
    <property type="nucleotide sequence ID" value="NZ_GG693387.1"/>
</dbReference>
<evidence type="ECO:0000313" key="3">
    <source>
        <dbReference type="Proteomes" id="UP000004283"/>
    </source>
</evidence>
<accession>C2KI18</accession>